<reference evidence="2" key="1">
    <citation type="submission" date="2025-05" db="UniProtKB">
        <authorList>
            <consortium name="RefSeq"/>
        </authorList>
    </citation>
    <scope>NUCLEOTIDE SEQUENCE [LARGE SCALE GENOMIC DNA]</scope>
</reference>
<organism evidence="2 3">
    <name type="scientific">Drosophila suzukii</name>
    <name type="common">Spotted-wing drosophila fruit fly</name>
    <dbReference type="NCBI Taxonomy" id="28584"/>
    <lineage>
        <taxon>Eukaryota</taxon>
        <taxon>Metazoa</taxon>
        <taxon>Ecdysozoa</taxon>
        <taxon>Arthropoda</taxon>
        <taxon>Hexapoda</taxon>
        <taxon>Insecta</taxon>
        <taxon>Pterygota</taxon>
        <taxon>Neoptera</taxon>
        <taxon>Endopterygota</taxon>
        <taxon>Diptera</taxon>
        <taxon>Brachycera</taxon>
        <taxon>Muscomorpha</taxon>
        <taxon>Ephydroidea</taxon>
        <taxon>Drosophilidae</taxon>
        <taxon>Drosophila</taxon>
        <taxon>Sophophora</taxon>
    </lineage>
</organism>
<dbReference type="AlphaFoldDB" id="A0AB39ZXL7"/>
<dbReference type="Proteomes" id="UP001652628">
    <property type="component" value="Chromosome 2L"/>
</dbReference>
<reference evidence="3" key="2">
    <citation type="submission" date="2025-08" db="UniProtKB">
        <authorList>
            <consortium name="RefSeq"/>
        </authorList>
    </citation>
    <scope>IDENTIFICATION</scope>
</reference>
<evidence type="ECO:0000313" key="3">
    <source>
        <dbReference type="RefSeq" id="XP_016945168.3"/>
    </source>
</evidence>
<evidence type="ECO:0000256" key="1">
    <source>
        <dbReference type="SAM" id="MobiDB-lite"/>
    </source>
</evidence>
<dbReference type="GeneID" id="108021123"/>
<feature type="region of interest" description="Disordered" evidence="1">
    <location>
        <begin position="141"/>
        <end position="191"/>
    </location>
</feature>
<accession>A0AB39ZXL7</accession>
<dbReference type="RefSeq" id="XP_016945168.3">
    <property type="nucleotide sequence ID" value="XM_017089679.4"/>
</dbReference>
<protein>
    <submittedName>
        <fullName evidence="3">Pre-mRNA 3'-end-processing factor FIP1 isoform X10</fullName>
    </submittedName>
</protein>
<proteinExistence type="predicted"/>
<name>A0AB39ZXL7_DROSZ</name>
<keyword evidence="2" id="KW-1185">Reference proteome</keyword>
<evidence type="ECO:0000313" key="2">
    <source>
        <dbReference type="Proteomes" id="UP001652628"/>
    </source>
</evidence>
<sequence>METVRMETAMETHFMAKMGKWMTPEEEARQKFIMRERDRERKRIKRLNPEYRQMERERDRFRKLTPRPSLMTPEEEARHKFIMRERDRERKRIKRLNPEYRRMERERDRFRKKARRANVAFFQYTILSISLSHTRTIAHSNHTTHTHSHGLRLGVDPRGGAATEDDSKGAGPGEETDQANESGVQEAGAGA</sequence>
<gene>
    <name evidence="3" type="primary">LOC108021123</name>
</gene>